<dbReference type="InterPro" id="IPR051916">
    <property type="entry name" value="GPI-anchor_lipid_remodeler"/>
</dbReference>
<accession>A0ABW3XT15</accession>
<evidence type="ECO:0000259" key="1">
    <source>
        <dbReference type="Pfam" id="PF03372"/>
    </source>
</evidence>
<dbReference type="EMBL" id="JBHTMM010000078">
    <property type="protein sequence ID" value="MFD1311413.1"/>
    <property type="molecule type" value="Genomic_DNA"/>
</dbReference>
<evidence type="ECO:0000313" key="2">
    <source>
        <dbReference type="EMBL" id="MFD1311413.1"/>
    </source>
</evidence>
<dbReference type="SUPFAM" id="SSF56219">
    <property type="entry name" value="DNase I-like"/>
    <property type="match status" value="1"/>
</dbReference>
<protein>
    <submittedName>
        <fullName evidence="2">Endonuclease/exonuclease/phosphatase family protein</fullName>
    </submittedName>
</protein>
<dbReference type="RefSeq" id="WP_381242977.1">
    <property type="nucleotide sequence ID" value="NZ_JBHSKH010000147.1"/>
</dbReference>
<dbReference type="PANTHER" id="PTHR14859:SF1">
    <property type="entry name" value="PGAP2-INTERACTING PROTEIN"/>
    <property type="match status" value="1"/>
</dbReference>
<reference evidence="3" key="1">
    <citation type="journal article" date="2019" name="Int. J. Syst. Evol. Microbiol.">
        <title>The Global Catalogue of Microorganisms (GCM) 10K type strain sequencing project: providing services to taxonomists for standard genome sequencing and annotation.</title>
        <authorList>
            <consortium name="The Broad Institute Genomics Platform"/>
            <consortium name="The Broad Institute Genome Sequencing Center for Infectious Disease"/>
            <person name="Wu L."/>
            <person name="Ma J."/>
        </authorList>
    </citation>
    <scope>NUCLEOTIDE SEQUENCE [LARGE SCALE GENOMIC DNA]</scope>
    <source>
        <strain evidence="3">CGMCC 4.7020</strain>
    </source>
</reference>
<dbReference type="GO" id="GO:0004519">
    <property type="term" value="F:endonuclease activity"/>
    <property type="evidence" value="ECO:0007669"/>
    <property type="project" value="UniProtKB-KW"/>
</dbReference>
<keyword evidence="2" id="KW-0378">Hydrolase</keyword>
<name>A0ABW3XT15_9ACTN</name>
<gene>
    <name evidence="2" type="ORF">ACFQ5X_37115</name>
</gene>
<keyword evidence="3" id="KW-1185">Reference proteome</keyword>
<proteinExistence type="predicted"/>
<organism evidence="2 3">
    <name type="scientific">Streptomyces kaempferi</name>
    <dbReference type="NCBI Taxonomy" id="333725"/>
    <lineage>
        <taxon>Bacteria</taxon>
        <taxon>Bacillati</taxon>
        <taxon>Actinomycetota</taxon>
        <taxon>Actinomycetes</taxon>
        <taxon>Kitasatosporales</taxon>
        <taxon>Streptomycetaceae</taxon>
        <taxon>Streptomyces</taxon>
    </lineage>
</organism>
<keyword evidence="2" id="KW-0540">Nuclease</keyword>
<dbReference type="Gene3D" id="3.60.10.10">
    <property type="entry name" value="Endonuclease/exonuclease/phosphatase"/>
    <property type="match status" value="1"/>
</dbReference>
<dbReference type="Pfam" id="PF03372">
    <property type="entry name" value="Exo_endo_phos"/>
    <property type="match status" value="1"/>
</dbReference>
<dbReference type="InterPro" id="IPR036691">
    <property type="entry name" value="Endo/exonu/phosph_ase_sf"/>
</dbReference>
<dbReference type="InterPro" id="IPR005135">
    <property type="entry name" value="Endo/exonuclease/phosphatase"/>
</dbReference>
<keyword evidence="2" id="KW-0255">Endonuclease</keyword>
<dbReference type="PANTHER" id="PTHR14859">
    <property type="entry name" value="CALCOFLUOR WHITE HYPERSENSITIVE PROTEIN PRECURSOR"/>
    <property type="match status" value="1"/>
</dbReference>
<dbReference type="Proteomes" id="UP001597058">
    <property type="component" value="Unassembled WGS sequence"/>
</dbReference>
<evidence type="ECO:0000313" key="3">
    <source>
        <dbReference type="Proteomes" id="UP001597058"/>
    </source>
</evidence>
<sequence length="311" mass="33360">MDSPSHSAHAVGRADHGAPHGRLRFATFNVLHGRPMVDGRPVPPAAADEPAEPLSRAVMSLDADVLALQEVDRFQERSGRVDQARAAARAAGLDEWRYATALHAGATGDRGWDLDPTEPGARMYGPRDTGTDAGVPSHGLALLTRLPVLDWRIRRLAPAPLGMPLLVPGRPGLTLVRDRPRAALAAVLEGPRGPFTAVAVHLTFVPGWNVRQLLTVRDWIAGLPLPHVLLGDFNLVGAVPRAVLNAPRTTRSTPPRRWRDTARTPTYPAHRPVVQFDHVLTAGIGAEAAGTAGTVRTAISDHRPLVVEMSL</sequence>
<feature type="domain" description="Endonuclease/exonuclease/phosphatase" evidence="1">
    <location>
        <begin position="26"/>
        <end position="302"/>
    </location>
</feature>
<comment type="caution">
    <text evidence="2">The sequence shown here is derived from an EMBL/GenBank/DDBJ whole genome shotgun (WGS) entry which is preliminary data.</text>
</comment>